<sequence>MIALFPLSQPATLAAVLEKLQPDTTPAWGRMNAQQMIEHLDGIVRHSASDEGTEILSPEETLPKLRRWLETDKPLPKDFMNPVYKDRPPAHPDLETAIRSLHEGLAHFHQVYDLHPEHTSPHPVFGYLDYEGWLRFHQKHFRHHLTQFGLLEE</sequence>
<keyword evidence="2" id="KW-1185">Reference proteome</keyword>
<reference evidence="2" key="1">
    <citation type="submission" date="2018-11" db="EMBL/GenBank/DDBJ databases">
        <title>Chitinophaga lutea sp.nov., isolate from arsenic contaminated soil.</title>
        <authorList>
            <person name="Zong Y."/>
        </authorList>
    </citation>
    <scope>NUCLEOTIDE SEQUENCE [LARGE SCALE GENOMIC DNA]</scope>
    <source>
        <strain evidence="2">YLT18</strain>
    </source>
</reference>
<dbReference type="InterPro" id="IPR011463">
    <property type="entry name" value="DUF1569"/>
</dbReference>
<dbReference type="Pfam" id="PF07606">
    <property type="entry name" value="DUF1569"/>
    <property type="match status" value="1"/>
</dbReference>
<dbReference type="Proteomes" id="UP000279089">
    <property type="component" value="Unassembled WGS sequence"/>
</dbReference>
<dbReference type="OrthoDB" id="2599194at2"/>
<accession>A0A3N4M6J6</accession>
<name>A0A3N4M6J6_9BACT</name>
<dbReference type="AlphaFoldDB" id="A0A3N4M6J6"/>
<dbReference type="InterPro" id="IPR034660">
    <property type="entry name" value="DinB/YfiT-like"/>
</dbReference>
<comment type="caution">
    <text evidence="1">The sequence shown here is derived from an EMBL/GenBank/DDBJ whole genome shotgun (WGS) entry which is preliminary data.</text>
</comment>
<gene>
    <name evidence="1" type="ORF">EG028_22340</name>
</gene>
<dbReference type="Gene3D" id="1.20.120.450">
    <property type="entry name" value="dinb family like domain"/>
    <property type="match status" value="1"/>
</dbReference>
<evidence type="ECO:0000313" key="2">
    <source>
        <dbReference type="Proteomes" id="UP000279089"/>
    </source>
</evidence>
<evidence type="ECO:0000313" key="1">
    <source>
        <dbReference type="EMBL" id="RPD38891.1"/>
    </source>
</evidence>
<proteinExistence type="predicted"/>
<dbReference type="EMBL" id="RMBX01000013">
    <property type="protein sequence ID" value="RPD38891.1"/>
    <property type="molecule type" value="Genomic_DNA"/>
</dbReference>
<dbReference type="RefSeq" id="WP_120518559.1">
    <property type="nucleotide sequence ID" value="NZ_QXZY01000013.1"/>
</dbReference>
<organism evidence="1 2">
    <name type="scientific">Chitinophaga barathri</name>
    <dbReference type="NCBI Taxonomy" id="1647451"/>
    <lineage>
        <taxon>Bacteria</taxon>
        <taxon>Pseudomonadati</taxon>
        <taxon>Bacteroidota</taxon>
        <taxon>Chitinophagia</taxon>
        <taxon>Chitinophagales</taxon>
        <taxon>Chitinophagaceae</taxon>
        <taxon>Chitinophaga</taxon>
    </lineage>
</organism>
<protein>
    <submittedName>
        <fullName evidence="1">DUF1569 domain-containing protein</fullName>
    </submittedName>
</protein>